<organism evidence="3 4">
    <name type="scientific">Thermoflexibacter ruber</name>
    <dbReference type="NCBI Taxonomy" id="1003"/>
    <lineage>
        <taxon>Bacteria</taxon>
        <taxon>Pseudomonadati</taxon>
        <taxon>Bacteroidota</taxon>
        <taxon>Cytophagia</taxon>
        <taxon>Cytophagales</taxon>
        <taxon>Thermoflexibacteraceae</taxon>
        <taxon>Thermoflexibacter</taxon>
    </lineage>
</organism>
<evidence type="ECO:0000313" key="4">
    <source>
        <dbReference type="Proteomes" id="UP000199513"/>
    </source>
</evidence>
<feature type="chain" id="PRO_5011623970" description="RHS repeat-associated core domain-containing protein" evidence="2">
    <location>
        <begin position="21"/>
        <end position="353"/>
    </location>
</feature>
<gene>
    <name evidence="3" type="ORF">SAMN04488541_105212</name>
</gene>
<keyword evidence="4" id="KW-1185">Reference proteome</keyword>
<name>A0A1I2JHZ3_9BACT</name>
<dbReference type="AlphaFoldDB" id="A0A1I2JHZ3"/>
<dbReference type="EMBL" id="FONY01000052">
    <property type="protein sequence ID" value="SFF54204.1"/>
    <property type="molecule type" value="Genomic_DNA"/>
</dbReference>
<sequence>MKQFITFIFSILLSLNFATAQEQQGKNQVKYTNPFEQAGIKGIKILTLSNGKYQEFHDLDSVVQIGTTLINVNSRKIVGFVKKDSANNMPDASVSSRWISVDPLAEKHYNHSPYIFTANNPILYVDPDGRDWIIGRVANNTGGYDYSITFRGKVINDTGKEMDLTAHTERIKSQIEKSFTGAGEGNTWTASVELSVVSADNPLSATDYAVRIVTEEQMEKITGNNREIGHAEGGTQVLYVTESMLESKPQANSNGEKSGLTKDGKPTLERTSAHEAGHTAWLRHPQDQQRQSGNDKISASEIDKYNQGKNLMYQSHERGGAGTKLMHKQVQLMYEKYVNKLLNNGVQTLPNKK</sequence>
<evidence type="ECO:0008006" key="5">
    <source>
        <dbReference type="Google" id="ProtNLM"/>
    </source>
</evidence>
<feature type="compositionally biased region" description="Basic and acidic residues" evidence="1">
    <location>
        <begin position="259"/>
        <end position="275"/>
    </location>
</feature>
<feature type="region of interest" description="Disordered" evidence="1">
    <location>
        <begin position="248"/>
        <end position="275"/>
    </location>
</feature>
<proteinExistence type="predicted"/>
<dbReference type="STRING" id="1003.SAMN04488541_105212"/>
<evidence type="ECO:0000256" key="1">
    <source>
        <dbReference type="SAM" id="MobiDB-lite"/>
    </source>
</evidence>
<dbReference type="RefSeq" id="WP_143091018.1">
    <property type="nucleotide sequence ID" value="NZ_FONY01000052.1"/>
</dbReference>
<protein>
    <recommendedName>
        <fullName evidence="5">RHS repeat-associated core domain-containing protein</fullName>
    </recommendedName>
</protein>
<feature type="signal peptide" evidence="2">
    <location>
        <begin position="1"/>
        <end position="20"/>
    </location>
</feature>
<keyword evidence="2" id="KW-0732">Signal</keyword>
<reference evidence="3 4" key="1">
    <citation type="submission" date="2016-10" db="EMBL/GenBank/DDBJ databases">
        <authorList>
            <person name="de Groot N.N."/>
        </authorList>
    </citation>
    <scope>NUCLEOTIDE SEQUENCE [LARGE SCALE GENOMIC DNA]</scope>
    <source>
        <strain>GEY</strain>
        <strain evidence="4">DSM 9560</strain>
    </source>
</reference>
<evidence type="ECO:0000313" key="3">
    <source>
        <dbReference type="EMBL" id="SFF54204.1"/>
    </source>
</evidence>
<accession>A0A1I2JHZ3</accession>
<evidence type="ECO:0000256" key="2">
    <source>
        <dbReference type="SAM" id="SignalP"/>
    </source>
</evidence>
<dbReference type="Proteomes" id="UP000199513">
    <property type="component" value="Unassembled WGS sequence"/>
</dbReference>
<dbReference type="OrthoDB" id="878730at2"/>
<dbReference type="Gene3D" id="2.180.10.10">
    <property type="entry name" value="RHS repeat-associated core"/>
    <property type="match status" value="1"/>
</dbReference>